<dbReference type="STRING" id="290052.ASU35_16305"/>
<dbReference type="EMBL" id="LNAM01000221">
    <property type="protein sequence ID" value="KSV57424.1"/>
    <property type="molecule type" value="Genomic_DNA"/>
</dbReference>
<feature type="transmembrane region" description="Helical" evidence="5">
    <location>
        <begin position="229"/>
        <end position="250"/>
    </location>
</feature>
<dbReference type="Proteomes" id="UP000054874">
    <property type="component" value="Unassembled WGS sequence"/>
</dbReference>
<feature type="transmembrane region" description="Helical" evidence="5">
    <location>
        <begin position="31"/>
        <end position="55"/>
    </location>
</feature>
<evidence type="ECO:0000259" key="6">
    <source>
        <dbReference type="Pfam" id="PF01061"/>
    </source>
</evidence>
<feature type="transmembrane region" description="Helical" evidence="5">
    <location>
        <begin position="174"/>
        <end position="192"/>
    </location>
</feature>
<dbReference type="RefSeq" id="WP_058354339.1">
    <property type="nucleotide sequence ID" value="NZ_CABMMD010000221.1"/>
</dbReference>
<comment type="caution">
    <text evidence="7">The sequence shown here is derived from an EMBL/GenBank/DDBJ whole genome shotgun (WGS) entry which is preliminary data.</text>
</comment>
<dbReference type="OrthoDB" id="9781663at2"/>
<evidence type="ECO:0000256" key="3">
    <source>
        <dbReference type="ARBA" id="ARBA00022989"/>
    </source>
</evidence>
<keyword evidence="2 5" id="KW-0812">Transmembrane</keyword>
<feature type="transmembrane region" description="Helical" evidence="5">
    <location>
        <begin position="107"/>
        <end position="134"/>
    </location>
</feature>
<dbReference type="PANTHER" id="PTHR43229">
    <property type="entry name" value="NODULATION PROTEIN J"/>
    <property type="match status" value="1"/>
</dbReference>
<proteinExistence type="predicted"/>
<gene>
    <name evidence="7" type="ORF">ASU35_16305</name>
</gene>
<dbReference type="GO" id="GO:0140359">
    <property type="term" value="F:ABC-type transporter activity"/>
    <property type="evidence" value="ECO:0007669"/>
    <property type="project" value="InterPro"/>
</dbReference>
<comment type="subcellular location">
    <subcellularLocation>
        <location evidence="1">Membrane</location>
        <topology evidence="1">Multi-pass membrane protein</topology>
    </subcellularLocation>
</comment>
<keyword evidence="3 5" id="KW-1133">Transmembrane helix</keyword>
<evidence type="ECO:0000256" key="2">
    <source>
        <dbReference type="ARBA" id="ARBA00022692"/>
    </source>
</evidence>
<evidence type="ECO:0000313" key="7">
    <source>
        <dbReference type="EMBL" id="KSV57424.1"/>
    </source>
</evidence>
<dbReference type="AlphaFoldDB" id="A0A0V8QA36"/>
<dbReference type="InterPro" id="IPR051784">
    <property type="entry name" value="Nod_factor_ABC_transporter"/>
</dbReference>
<dbReference type="Pfam" id="PF01061">
    <property type="entry name" value="ABC2_membrane"/>
    <property type="match status" value="1"/>
</dbReference>
<dbReference type="PANTHER" id="PTHR43229:SF2">
    <property type="entry name" value="NODULATION PROTEIN J"/>
    <property type="match status" value="1"/>
</dbReference>
<dbReference type="InterPro" id="IPR013525">
    <property type="entry name" value="ABC2_TM"/>
</dbReference>
<organism evidence="7 8">
    <name type="scientific">Acetivibrio ethanolgignens</name>
    <dbReference type="NCBI Taxonomy" id="290052"/>
    <lineage>
        <taxon>Bacteria</taxon>
        <taxon>Bacillati</taxon>
        <taxon>Bacillota</taxon>
        <taxon>Clostridia</taxon>
        <taxon>Eubacteriales</taxon>
        <taxon>Oscillospiraceae</taxon>
        <taxon>Acetivibrio</taxon>
    </lineage>
</organism>
<feature type="transmembrane region" description="Helical" evidence="5">
    <location>
        <begin position="204"/>
        <end position="223"/>
    </location>
</feature>
<evidence type="ECO:0000256" key="4">
    <source>
        <dbReference type="ARBA" id="ARBA00023136"/>
    </source>
</evidence>
<feature type="transmembrane region" description="Helical" evidence="5">
    <location>
        <begin position="62"/>
        <end position="87"/>
    </location>
</feature>
<feature type="domain" description="ABC-2 type transporter transmembrane" evidence="6">
    <location>
        <begin position="25"/>
        <end position="222"/>
    </location>
</feature>
<reference evidence="7 8" key="1">
    <citation type="submission" date="2015-11" db="EMBL/GenBank/DDBJ databases">
        <title>Butyribacter intestini gen. nov., sp. nov., a butyric acid-producing bacterium of the family Lachnospiraceae isolated from the human faeces.</title>
        <authorList>
            <person name="Zou Y."/>
            <person name="Xue W."/>
            <person name="Luo G."/>
            <person name="Lv M."/>
        </authorList>
    </citation>
    <scope>NUCLEOTIDE SEQUENCE [LARGE SCALE GENOMIC DNA]</scope>
    <source>
        <strain evidence="7 8">ACET-33324</strain>
    </source>
</reference>
<evidence type="ECO:0000256" key="5">
    <source>
        <dbReference type="SAM" id="Phobius"/>
    </source>
</evidence>
<protein>
    <submittedName>
        <fullName evidence="7">ABC transporter</fullName>
    </submittedName>
</protein>
<evidence type="ECO:0000313" key="8">
    <source>
        <dbReference type="Proteomes" id="UP000054874"/>
    </source>
</evidence>
<evidence type="ECO:0000256" key="1">
    <source>
        <dbReference type="ARBA" id="ARBA00004141"/>
    </source>
</evidence>
<accession>A0A0V8QA36</accession>
<keyword evidence="4 5" id="KW-0472">Membrane</keyword>
<sequence>MVNEEILSKPKVSYFTKLKGVILWSLIRHKYLVPVFSVAQAAFSVAIICGMALFLPQLDDTSVVYLASGALTLGMIAVGCVLAPQIVSEGKQNGIFEYQRTLPVSRSIILLADIIIWGIASLPGVIMGCVASMLRFDINLNITVQSCLVILLTQFTMICIGFCIAYWLPPNAMALATQVIMIGGLLFSPITYPAERLPEWSMYIYNVLPFVPMSNLIRASLFLTKPMDVSDLIVVIFWAVAAFVLSLCALSKKE</sequence>
<name>A0A0V8QA36_9FIRM</name>
<keyword evidence="8" id="KW-1185">Reference proteome</keyword>
<feature type="transmembrane region" description="Helical" evidence="5">
    <location>
        <begin position="146"/>
        <end position="168"/>
    </location>
</feature>
<dbReference type="GO" id="GO:0016020">
    <property type="term" value="C:membrane"/>
    <property type="evidence" value="ECO:0007669"/>
    <property type="project" value="UniProtKB-SubCell"/>
</dbReference>